<protein>
    <submittedName>
        <fullName evidence="1">Uncharacterized protein</fullName>
    </submittedName>
</protein>
<proteinExistence type="predicted"/>
<name>A0AAV5T970_9BILA</name>
<dbReference type="AlphaFoldDB" id="A0AAV5T970"/>
<sequence>TEKKCWDMEKIVKDGVCLFELITISRLAKGERAFRKKPDRDAREHLNKSEDTLSAALFAAMERDADEQNISHLKERIDAIRHEYAKFM</sequence>
<dbReference type="Proteomes" id="UP001432027">
    <property type="component" value="Unassembled WGS sequence"/>
</dbReference>
<accession>A0AAV5T970</accession>
<dbReference type="EMBL" id="BTSX01000004">
    <property type="protein sequence ID" value="GMS91864.1"/>
    <property type="molecule type" value="Genomic_DNA"/>
</dbReference>
<evidence type="ECO:0000313" key="2">
    <source>
        <dbReference type="Proteomes" id="UP001432027"/>
    </source>
</evidence>
<organism evidence="1 2">
    <name type="scientific">Pristionchus entomophagus</name>
    <dbReference type="NCBI Taxonomy" id="358040"/>
    <lineage>
        <taxon>Eukaryota</taxon>
        <taxon>Metazoa</taxon>
        <taxon>Ecdysozoa</taxon>
        <taxon>Nematoda</taxon>
        <taxon>Chromadorea</taxon>
        <taxon>Rhabditida</taxon>
        <taxon>Rhabditina</taxon>
        <taxon>Diplogasteromorpha</taxon>
        <taxon>Diplogasteroidea</taxon>
        <taxon>Neodiplogasteridae</taxon>
        <taxon>Pristionchus</taxon>
    </lineage>
</organism>
<reference evidence="1" key="1">
    <citation type="submission" date="2023-10" db="EMBL/GenBank/DDBJ databases">
        <title>Genome assembly of Pristionchus species.</title>
        <authorList>
            <person name="Yoshida K."/>
            <person name="Sommer R.J."/>
        </authorList>
    </citation>
    <scope>NUCLEOTIDE SEQUENCE</scope>
    <source>
        <strain evidence="1">RS0144</strain>
    </source>
</reference>
<feature type="non-terminal residue" evidence="1">
    <location>
        <position position="1"/>
    </location>
</feature>
<gene>
    <name evidence="1" type="ORF">PENTCL1PPCAC_14039</name>
</gene>
<keyword evidence="2" id="KW-1185">Reference proteome</keyword>
<comment type="caution">
    <text evidence="1">The sequence shown here is derived from an EMBL/GenBank/DDBJ whole genome shotgun (WGS) entry which is preliminary data.</text>
</comment>
<evidence type="ECO:0000313" key="1">
    <source>
        <dbReference type="EMBL" id="GMS91864.1"/>
    </source>
</evidence>